<dbReference type="AlphaFoldDB" id="A0A6A5TFG9"/>
<keyword evidence="1" id="KW-0472">Membrane</keyword>
<dbReference type="PANTHER" id="PTHR37013">
    <property type="entry name" value="INTEGRAL MEMBRANE PROTEIN (AFU_ORTHOLOGUE AFUA_1G05950)-RELATED"/>
    <property type="match status" value="1"/>
</dbReference>
<gene>
    <name evidence="3" type="ORF">CC80DRAFT_387577</name>
</gene>
<dbReference type="EMBL" id="ML977021">
    <property type="protein sequence ID" value="KAF1950940.1"/>
    <property type="molecule type" value="Genomic_DNA"/>
</dbReference>
<dbReference type="Proteomes" id="UP000800035">
    <property type="component" value="Unassembled WGS sequence"/>
</dbReference>
<name>A0A6A5TFG9_9PLEO</name>
<feature type="transmembrane region" description="Helical" evidence="1">
    <location>
        <begin position="38"/>
        <end position="58"/>
    </location>
</feature>
<feature type="transmembrane region" description="Helical" evidence="1">
    <location>
        <begin position="105"/>
        <end position="127"/>
    </location>
</feature>
<proteinExistence type="predicted"/>
<feature type="transmembrane region" description="Helical" evidence="1">
    <location>
        <begin position="6"/>
        <end position="31"/>
    </location>
</feature>
<feature type="non-terminal residue" evidence="3">
    <location>
        <position position="243"/>
    </location>
</feature>
<keyword evidence="1" id="KW-0812">Transmembrane</keyword>
<dbReference type="Pfam" id="PF24802">
    <property type="entry name" value="DUF7703"/>
    <property type="match status" value="1"/>
</dbReference>
<feature type="domain" description="DUF7703" evidence="2">
    <location>
        <begin position="3"/>
        <end position="237"/>
    </location>
</feature>
<keyword evidence="4" id="KW-1185">Reference proteome</keyword>
<evidence type="ECO:0000256" key="1">
    <source>
        <dbReference type="SAM" id="Phobius"/>
    </source>
</evidence>
<reference evidence="3" key="1">
    <citation type="journal article" date="2020" name="Stud. Mycol.">
        <title>101 Dothideomycetes genomes: a test case for predicting lifestyles and emergence of pathogens.</title>
        <authorList>
            <person name="Haridas S."/>
            <person name="Albert R."/>
            <person name="Binder M."/>
            <person name="Bloem J."/>
            <person name="Labutti K."/>
            <person name="Salamov A."/>
            <person name="Andreopoulos B."/>
            <person name="Baker S."/>
            <person name="Barry K."/>
            <person name="Bills G."/>
            <person name="Bluhm B."/>
            <person name="Cannon C."/>
            <person name="Castanera R."/>
            <person name="Culley D."/>
            <person name="Daum C."/>
            <person name="Ezra D."/>
            <person name="Gonzalez J."/>
            <person name="Henrissat B."/>
            <person name="Kuo A."/>
            <person name="Liang C."/>
            <person name="Lipzen A."/>
            <person name="Lutzoni F."/>
            <person name="Magnuson J."/>
            <person name="Mondo S."/>
            <person name="Nolan M."/>
            <person name="Ohm R."/>
            <person name="Pangilinan J."/>
            <person name="Park H.-J."/>
            <person name="Ramirez L."/>
            <person name="Alfaro M."/>
            <person name="Sun H."/>
            <person name="Tritt A."/>
            <person name="Yoshinaga Y."/>
            <person name="Zwiers L.-H."/>
            <person name="Turgeon B."/>
            <person name="Goodwin S."/>
            <person name="Spatafora J."/>
            <person name="Crous P."/>
            <person name="Grigoriev I."/>
        </authorList>
    </citation>
    <scope>NUCLEOTIDE SEQUENCE</scope>
    <source>
        <strain evidence="3">CBS 675.92</strain>
    </source>
</reference>
<feature type="non-terminal residue" evidence="3">
    <location>
        <position position="1"/>
    </location>
</feature>
<keyword evidence="1" id="KW-1133">Transmembrane helix</keyword>
<dbReference type="InterPro" id="IPR056120">
    <property type="entry name" value="DUF7703"/>
</dbReference>
<protein>
    <recommendedName>
        <fullName evidence="2">DUF7703 domain-containing protein</fullName>
    </recommendedName>
</protein>
<dbReference type="PANTHER" id="PTHR37013:SF4">
    <property type="entry name" value="INTEGRAL MEMBRANE PROTEIN"/>
    <property type="match status" value="1"/>
</dbReference>
<feature type="transmembrane region" description="Helical" evidence="1">
    <location>
        <begin position="189"/>
        <end position="215"/>
    </location>
</feature>
<sequence>QSTIEVVAFIALTGIACFNSCELLLTIFLTFQRWAGRYFYCLVVATSGVLVFQVFVFLQTWAPQLEAHAVMAMIDVGRSAMVTGQSLVLWSRLHLVTRTRWKLQGILYMIIFNGVFLHIPQAGFSLAAIHNNHLNPKYRPFELMEKISIAIFTGQELIISSVYLFETTRILRVGDLVQKKSSRRCIQKLFLANIAIIALDVVTMSLEFSALWGVWCSFKGFGYSVKLKIEFAMLNQLRESVKG</sequence>
<feature type="transmembrane region" description="Helical" evidence="1">
    <location>
        <begin position="147"/>
        <end position="165"/>
    </location>
</feature>
<organism evidence="3 4">
    <name type="scientific">Byssothecium circinans</name>
    <dbReference type="NCBI Taxonomy" id="147558"/>
    <lineage>
        <taxon>Eukaryota</taxon>
        <taxon>Fungi</taxon>
        <taxon>Dikarya</taxon>
        <taxon>Ascomycota</taxon>
        <taxon>Pezizomycotina</taxon>
        <taxon>Dothideomycetes</taxon>
        <taxon>Pleosporomycetidae</taxon>
        <taxon>Pleosporales</taxon>
        <taxon>Massarineae</taxon>
        <taxon>Massarinaceae</taxon>
        <taxon>Byssothecium</taxon>
    </lineage>
</organism>
<evidence type="ECO:0000259" key="2">
    <source>
        <dbReference type="Pfam" id="PF24802"/>
    </source>
</evidence>
<accession>A0A6A5TFG9</accession>
<evidence type="ECO:0000313" key="3">
    <source>
        <dbReference type="EMBL" id="KAF1950940.1"/>
    </source>
</evidence>
<feature type="transmembrane region" description="Helical" evidence="1">
    <location>
        <begin position="70"/>
        <end position="93"/>
    </location>
</feature>
<evidence type="ECO:0000313" key="4">
    <source>
        <dbReference type="Proteomes" id="UP000800035"/>
    </source>
</evidence>
<dbReference type="OrthoDB" id="405906at2759"/>